<dbReference type="eggNOG" id="ENOG5031NY7">
    <property type="taxonomic scope" value="Bacteria"/>
</dbReference>
<keyword evidence="1" id="KW-0472">Membrane</keyword>
<dbReference type="Proteomes" id="UP000030675">
    <property type="component" value="Unassembled WGS sequence"/>
</dbReference>
<dbReference type="EMBL" id="DF196819">
    <property type="protein sequence ID" value="GAD30404.1"/>
    <property type="molecule type" value="Genomic_DNA"/>
</dbReference>
<sequence>MALLTTFYWQFTLPIPHTSFITQANTIAMHLIAKHLLRALTVKKYCPHCQKALDVPAMSAYDEHFDCPHCGIALMHNEKDIFIYAIVFIVAITVPLIALFNVNSFIAIAIALVGYRLLRPHFFEPRFRIKHVSE</sequence>
<evidence type="ECO:0000313" key="3">
    <source>
        <dbReference type="Proteomes" id="UP000030675"/>
    </source>
</evidence>
<reference evidence="3" key="1">
    <citation type="submission" date="2012-12" db="EMBL/GenBank/DDBJ databases">
        <title>Genome Sequence of Photobacterium leiognathi lrivu.4.1.</title>
        <authorList>
            <person name="Urbanczyk H."/>
            <person name="Ogura Y."/>
            <person name="Hayashi T."/>
            <person name="Dunlap P.V."/>
        </authorList>
    </citation>
    <scope>NUCLEOTIDE SEQUENCE [LARGE SCALE GENOMIC DNA]</scope>
    <source>
        <strain evidence="3">lrivu.4.1</strain>
    </source>
</reference>
<dbReference type="HOGENOM" id="CLU_1894255_0_0_6"/>
<keyword evidence="1" id="KW-1133">Transmembrane helix</keyword>
<keyword evidence="1" id="KW-0812">Transmembrane</keyword>
<dbReference type="RefSeq" id="WP_023933084.1">
    <property type="nucleotide sequence ID" value="NZ_DF196819.1"/>
</dbReference>
<name>A0A0U1P7M7_PHOLE</name>
<dbReference type="AlphaFoldDB" id="A0A0U1P7M7"/>
<evidence type="ECO:0000256" key="1">
    <source>
        <dbReference type="SAM" id="Phobius"/>
    </source>
</evidence>
<evidence type="ECO:0000313" key="2">
    <source>
        <dbReference type="EMBL" id="GAD30404.1"/>
    </source>
</evidence>
<feature type="transmembrane region" description="Helical" evidence="1">
    <location>
        <begin position="81"/>
        <end position="113"/>
    </location>
</feature>
<organism evidence="2 3">
    <name type="scientific">Photobacterium leiognathi lrivu.4.1</name>
    <dbReference type="NCBI Taxonomy" id="1248232"/>
    <lineage>
        <taxon>Bacteria</taxon>
        <taxon>Pseudomonadati</taxon>
        <taxon>Pseudomonadota</taxon>
        <taxon>Gammaproteobacteria</taxon>
        <taxon>Vibrionales</taxon>
        <taxon>Vibrionaceae</taxon>
        <taxon>Photobacterium</taxon>
    </lineage>
</organism>
<accession>A0A0U1P7M7</accession>
<gene>
    <name evidence="2" type="ORF">PLEI_2060</name>
</gene>
<proteinExistence type="predicted"/>
<protein>
    <submittedName>
        <fullName evidence="2">Uncharacterized protein</fullName>
    </submittedName>
</protein>